<evidence type="ECO:0000256" key="1">
    <source>
        <dbReference type="SAM" id="Phobius"/>
    </source>
</evidence>
<feature type="transmembrane region" description="Helical" evidence="1">
    <location>
        <begin position="6"/>
        <end position="22"/>
    </location>
</feature>
<dbReference type="EMBL" id="DRYK01000077">
    <property type="protein sequence ID" value="HHP68292.1"/>
    <property type="molecule type" value="Genomic_DNA"/>
</dbReference>
<reference evidence="2" key="1">
    <citation type="journal article" date="2020" name="mSystems">
        <title>Genome- and Community-Level Interaction Insights into Carbon Utilization and Element Cycling Functions of Hydrothermarchaeota in Hydrothermal Sediment.</title>
        <authorList>
            <person name="Zhou Z."/>
            <person name="Liu Y."/>
            <person name="Xu W."/>
            <person name="Pan J."/>
            <person name="Luo Z.H."/>
            <person name="Li M."/>
        </authorList>
    </citation>
    <scope>NUCLEOTIDE SEQUENCE [LARGE SCALE GENOMIC DNA]</scope>
    <source>
        <strain evidence="2">SpSt-110</strain>
    </source>
</reference>
<dbReference type="Pfam" id="PF09819">
    <property type="entry name" value="ABC_cobalt"/>
    <property type="match status" value="1"/>
</dbReference>
<feature type="transmembrane region" description="Helical" evidence="1">
    <location>
        <begin position="138"/>
        <end position="160"/>
    </location>
</feature>
<evidence type="ECO:0000313" key="2">
    <source>
        <dbReference type="EMBL" id="HHP68292.1"/>
    </source>
</evidence>
<name>A0A7J3Y028_9CREN</name>
<comment type="caution">
    <text evidence="2">The sequence shown here is derived from an EMBL/GenBank/DDBJ whole genome shotgun (WGS) entry which is preliminary data.</text>
</comment>
<keyword evidence="1" id="KW-0472">Membrane</keyword>
<feature type="transmembrane region" description="Helical" evidence="1">
    <location>
        <begin position="167"/>
        <end position="189"/>
    </location>
</feature>
<proteinExistence type="predicted"/>
<feature type="transmembrane region" description="Helical" evidence="1">
    <location>
        <begin position="34"/>
        <end position="55"/>
    </location>
</feature>
<protein>
    <submittedName>
        <fullName evidence="2">ABC transporter permease</fullName>
    </submittedName>
</protein>
<feature type="transmembrane region" description="Helical" evidence="1">
    <location>
        <begin position="67"/>
        <end position="84"/>
    </location>
</feature>
<keyword evidence="1" id="KW-1133">Transmembrane helix</keyword>
<sequence length="195" mass="20573">MIIEAVSAIIIVVAALLLYLGARRIRYTSVDYTVIGLVGVVLGVVFVPWWTVYYIVKAIAGPVGARLATYGLWFMAAPLAAVLVRKPMSALLGETVAGLIESLIPTAGGFTNLIYGFAQGLASEVAYAAGLYRSYGPVVTALAGGLAAFPAVALDAVLFGDIYPWELMVWIILGAFVSGLIYGLVAYLVGRVVRP</sequence>
<keyword evidence="1" id="KW-0812">Transmembrane</keyword>
<dbReference type="InterPro" id="IPR017195">
    <property type="entry name" value="ABC_thiamin-permease_prd"/>
</dbReference>
<accession>A0A7J3Y028</accession>
<organism evidence="2">
    <name type="scientific">Thermogladius calderae</name>
    <dbReference type="NCBI Taxonomy" id="1200300"/>
    <lineage>
        <taxon>Archaea</taxon>
        <taxon>Thermoproteota</taxon>
        <taxon>Thermoprotei</taxon>
        <taxon>Desulfurococcales</taxon>
        <taxon>Desulfurococcaceae</taxon>
        <taxon>Thermogladius</taxon>
    </lineage>
</organism>
<dbReference type="AlphaFoldDB" id="A0A7J3Y028"/>
<feature type="transmembrane region" description="Helical" evidence="1">
    <location>
        <begin position="96"/>
        <end position="118"/>
    </location>
</feature>
<gene>
    <name evidence="2" type="ORF">ENM60_05870</name>
</gene>